<evidence type="ECO:0000313" key="12">
    <source>
        <dbReference type="Proteomes" id="UP000472267"/>
    </source>
</evidence>
<evidence type="ECO:0000313" key="11">
    <source>
        <dbReference type="Ensembl" id="ENSSFAP00005008034.1"/>
    </source>
</evidence>
<dbReference type="PANTHER" id="PTHR23097:SF116">
    <property type="entry name" value="TUMOR NECROSIS FACTOR RECEPTOR SUPERFAMILY MEMBER 6B"/>
    <property type="match status" value="1"/>
</dbReference>
<evidence type="ECO:0000256" key="8">
    <source>
        <dbReference type="PROSITE-ProRule" id="PRU00206"/>
    </source>
</evidence>
<dbReference type="GO" id="GO:0005576">
    <property type="term" value="C:extracellular region"/>
    <property type="evidence" value="ECO:0007669"/>
    <property type="project" value="UniProtKB-SubCell"/>
</dbReference>
<feature type="disulfide bond" evidence="8">
    <location>
        <begin position="126"/>
        <end position="144"/>
    </location>
</feature>
<feature type="chain" id="PRO_5025590869" description="TNFR-Cys domain-containing protein" evidence="9">
    <location>
        <begin position="17"/>
        <end position="318"/>
    </location>
</feature>
<feature type="disulfide bond" evidence="8">
    <location>
        <begin position="84"/>
        <end position="97"/>
    </location>
</feature>
<dbReference type="GO" id="GO:0006915">
    <property type="term" value="P:apoptotic process"/>
    <property type="evidence" value="ECO:0007669"/>
    <property type="project" value="UniProtKB-KW"/>
</dbReference>
<dbReference type="InterPro" id="IPR001368">
    <property type="entry name" value="TNFR/NGFR_Cys_rich_reg"/>
</dbReference>
<evidence type="ECO:0000256" key="3">
    <source>
        <dbReference type="ARBA" id="ARBA00022703"/>
    </source>
</evidence>
<feature type="domain" description="TNFR-Cys" evidence="10">
    <location>
        <begin position="106"/>
        <end position="144"/>
    </location>
</feature>
<feature type="disulfide bond" evidence="8">
    <location>
        <begin position="66"/>
        <end position="81"/>
    </location>
</feature>
<evidence type="ECO:0000256" key="2">
    <source>
        <dbReference type="ARBA" id="ARBA00022525"/>
    </source>
</evidence>
<proteinExistence type="predicted"/>
<keyword evidence="3" id="KW-0053">Apoptosis</keyword>
<keyword evidence="2" id="KW-0964">Secreted</keyword>
<comment type="subcellular location">
    <subcellularLocation>
        <location evidence="1">Secreted</location>
    </subcellularLocation>
</comment>
<feature type="signal peptide" evidence="9">
    <location>
        <begin position="1"/>
        <end position="16"/>
    </location>
</feature>
<evidence type="ECO:0000256" key="9">
    <source>
        <dbReference type="SAM" id="SignalP"/>
    </source>
</evidence>
<evidence type="ECO:0000256" key="6">
    <source>
        <dbReference type="ARBA" id="ARBA00023157"/>
    </source>
</evidence>
<evidence type="ECO:0000256" key="1">
    <source>
        <dbReference type="ARBA" id="ARBA00004613"/>
    </source>
</evidence>
<name>A0A672GA66_SALFA</name>
<keyword evidence="7" id="KW-0325">Glycoprotein</keyword>
<dbReference type="AlphaFoldDB" id="A0A672GA66"/>
<keyword evidence="12" id="KW-1185">Reference proteome</keyword>
<dbReference type="PROSITE" id="PS50050">
    <property type="entry name" value="TNFR_NGFR_2"/>
    <property type="match status" value="2"/>
</dbReference>
<evidence type="ECO:0000256" key="4">
    <source>
        <dbReference type="ARBA" id="ARBA00022729"/>
    </source>
</evidence>
<keyword evidence="4 9" id="KW-0732">Signal</keyword>
<dbReference type="Pfam" id="PF21733">
    <property type="entry name" value="Death_3"/>
    <property type="match status" value="1"/>
</dbReference>
<reference evidence="11" key="2">
    <citation type="submission" date="2025-08" db="UniProtKB">
        <authorList>
            <consortium name="Ensembl"/>
        </authorList>
    </citation>
    <scope>IDENTIFICATION</scope>
</reference>
<comment type="caution">
    <text evidence="8">Lacks conserved residue(s) required for the propagation of feature annotation.</text>
</comment>
<dbReference type="Pfam" id="PF00020">
    <property type="entry name" value="TNFR_c6"/>
    <property type="match status" value="2"/>
</dbReference>
<dbReference type="InterPro" id="IPR052459">
    <property type="entry name" value="TNFRSF_decoy_receptor"/>
</dbReference>
<feature type="repeat" description="TNFR-Cys" evidence="8">
    <location>
        <begin position="106"/>
        <end position="144"/>
    </location>
</feature>
<dbReference type="SMART" id="SM00208">
    <property type="entry name" value="TNFR"/>
    <property type="match status" value="4"/>
</dbReference>
<evidence type="ECO:0000256" key="5">
    <source>
        <dbReference type="ARBA" id="ARBA00022737"/>
    </source>
</evidence>
<feature type="repeat" description="TNFR-Cys" evidence="8">
    <location>
        <begin position="65"/>
        <end position="105"/>
    </location>
</feature>
<dbReference type="Ensembl" id="ENSSFAT00005008434.1">
    <property type="protein sequence ID" value="ENSSFAP00005008034.1"/>
    <property type="gene ID" value="ENSSFAG00005004734.1"/>
</dbReference>
<reference evidence="11" key="1">
    <citation type="submission" date="2019-06" db="EMBL/GenBank/DDBJ databases">
        <authorList>
            <consortium name="Wellcome Sanger Institute Data Sharing"/>
        </authorList>
    </citation>
    <scope>NUCLEOTIDE SEQUENCE [LARGE SCALE GENOMIC DNA]</scope>
</reference>
<dbReference type="Proteomes" id="UP000472267">
    <property type="component" value="Chromosome 22"/>
</dbReference>
<dbReference type="OMA" id="PCQPHQD"/>
<accession>A0A672GA66</accession>
<dbReference type="SUPFAM" id="SSF57586">
    <property type="entry name" value="TNF receptor-like"/>
    <property type="match status" value="2"/>
</dbReference>
<sequence length="318" mass="34602">MFVYLLLLAVSACLRAAPADGAAAPLLTFLDRDPITGAPVRCDRCPPGTYLRSRCSSTRRSVCEPCPEGSFTELWNHVEHCLRCRACGSRQVEKAACTAQSDCQCECESGFYFRPEHGGCVRHSACPPGHGVVAAGTPDRDTVCQVCSNNTFSDVSSAHLGCEPQQNCSAGGMQQLLRGSCWHDSVCGDCRQRRDGALYLKQILPAVLLHHQLSAKQLRRVVNKLPAAAGRKQGGVAQPDAAQLLRRIGAWLESAPSHRIRELPAILSRAGAGLAAEWLQVKLRNIDEALEACEPLKPGTWNLEHLEPVARPDEYFSH</sequence>
<dbReference type="InParanoid" id="A0A672GA66"/>
<reference evidence="11" key="3">
    <citation type="submission" date="2025-09" db="UniProtKB">
        <authorList>
            <consortium name="Ensembl"/>
        </authorList>
    </citation>
    <scope>IDENTIFICATION</scope>
</reference>
<dbReference type="InterPro" id="IPR048522">
    <property type="entry name" value="Death_3_fish"/>
</dbReference>
<protein>
    <recommendedName>
        <fullName evidence="10">TNFR-Cys domain-containing protein</fullName>
    </recommendedName>
</protein>
<feature type="disulfide bond" evidence="8">
    <location>
        <begin position="87"/>
        <end position="105"/>
    </location>
</feature>
<keyword evidence="5" id="KW-0677">Repeat</keyword>
<keyword evidence="6 8" id="KW-1015">Disulfide bond</keyword>
<evidence type="ECO:0000256" key="7">
    <source>
        <dbReference type="ARBA" id="ARBA00023180"/>
    </source>
</evidence>
<dbReference type="Gene3D" id="2.10.50.10">
    <property type="entry name" value="Tumor Necrosis Factor Receptor, subunit A, domain 2"/>
    <property type="match status" value="2"/>
</dbReference>
<feature type="domain" description="TNFR-Cys" evidence="10">
    <location>
        <begin position="65"/>
        <end position="105"/>
    </location>
</feature>
<organism evidence="11 12">
    <name type="scientific">Salarias fasciatus</name>
    <name type="common">Jewelled blenny</name>
    <name type="synonym">Blennius fasciatus</name>
    <dbReference type="NCBI Taxonomy" id="181472"/>
    <lineage>
        <taxon>Eukaryota</taxon>
        <taxon>Metazoa</taxon>
        <taxon>Chordata</taxon>
        <taxon>Craniata</taxon>
        <taxon>Vertebrata</taxon>
        <taxon>Euteleostomi</taxon>
        <taxon>Actinopterygii</taxon>
        <taxon>Neopterygii</taxon>
        <taxon>Teleostei</taxon>
        <taxon>Neoteleostei</taxon>
        <taxon>Acanthomorphata</taxon>
        <taxon>Ovalentaria</taxon>
        <taxon>Blenniimorphae</taxon>
        <taxon>Blenniiformes</taxon>
        <taxon>Blennioidei</taxon>
        <taxon>Blenniidae</taxon>
        <taxon>Salariinae</taxon>
        <taxon>Salarias</taxon>
    </lineage>
</organism>
<evidence type="ECO:0000259" key="10">
    <source>
        <dbReference type="PROSITE" id="PS50050"/>
    </source>
</evidence>
<dbReference type="PANTHER" id="PTHR23097">
    <property type="entry name" value="TUMOR NECROSIS FACTOR RECEPTOR SUPERFAMILY MEMBER"/>
    <property type="match status" value="1"/>
</dbReference>